<dbReference type="AlphaFoldDB" id="A0A8I1DF33"/>
<name>A0A8I1DF33_THEIN</name>
<protein>
    <submittedName>
        <fullName evidence="4">MerR family transcriptional regulator</fullName>
    </submittedName>
</protein>
<evidence type="ECO:0000256" key="1">
    <source>
        <dbReference type="ARBA" id="ARBA00023125"/>
    </source>
</evidence>
<dbReference type="GO" id="GO:0003677">
    <property type="term" value="F:DNA binding"/>
    <property type="evidence" value="ECO:0007669"/>
    <property type="project" value="UniProtKB-KW"/>
</dbReference>
<dbReference type="InterPro" id="IPR000551">
    <property type="entry name" value="MerR-type_HTH_dom"/>
</dbReference>
<keyword evidence="1" id="KW-0238">DNA-binding</keyword>
<feature type="coiled-coil region" evidence="2">
    <location>
        <begin position="62"/>
        <end position="89"/>
    </location>
</feature>
<dbReference type="EMBL" id="JAECVW010000003">
    <property type="protein sequence ID" value="MBH8595215.1"/>
    <property type="molecule type" value="Genomic_DNA"/>
</dbReference>
<dbReference type="Pfam" id="PF13411">
    <property type="entry name" value="MerR_1"/>
    <property type="match status" value="1"/>
</dbReference>
<dbReference type="InterPro" id="IPR047057">
    <property type="entry name" value="MerR_fam"/>
</dbReference>
<dbReference type="InterPro" id="IPR009061">
    <property type="entry name" value="DNA-bd_dom_put_sf"/>
</dbReference>
<evidence type="ECO:0000259" key="3">
    <source>
        <dbReference type="PROSITE" id="PS50937"/>
    </source>
</evidence>
<evidence type="ECO:0000256" key="2">
    <source>
        <dbReference type="SAM" id="Coils"/>
    </source>
</evidence>
<reference evidence="4 5" key="1">
    <citation type="submission" date="2020-12" db="EMBL/GenBank/DDBJ databases">
        <title>WGS of Thermoactinomyces spp.</title>
        <authorList>
            <person name="Cheng K."/>
        </authorList>
    </citation>
    <scope>NUCLEOTIDE SEQUENCE [LARGE SCALE GENOMIC DNA]</scope>
    <source>
        <strain evidence="5">CICC 10671\DSM 43846</strain>
    </source>
</reference>
<dbReference type="RefSeq" id="WP_181731509.1">
    <property type="nucleotide sequence ID" value="NZ_JACEIR010000002.1"/>
</dbReference>
<dbReference type="SUPFAM" id="SSF46955">
    <property type="entry name" value="Putative DNA-binding domain"/>
    <property type="match status" value="1"/>
</dbReference>
<accession>A0A8I1DF33</accession>
<dbReference type="PANTHER" id="PTHR30204:SF90">
    <property type="entry name" value="HTH-TYPE TRANSCRIPTIONAL ACTIVATOR MTA"/>
    <property type="match status" value="1"/>
</dbReference>
<dbReference type="PANTHER" id="PTHR30204">
    <property type="entry name" value="REDOX-CYCLING DRUG-SENSING TRANSCRIPTIONAL ACTIVATOR SOXR"/>
    <property type="match status" value="1"/>
</dbReference>
<dbReference type="CDD" id="cd01106">
    <property type="entry name" value="HTH_TipAL-Mta"/>
    <property type="match status" value="1"/>
</dbReference>
<organism evidence="4 5">
    <name type="scientific">Thermoactinomyces intermedius</name>
    <dbReference type="NCBI Taxonomy" id="2024"/>
    <lineage>
        <taxon>Bacteria</taxon>
        <taxon>Bacillati</taxon>
        <taxon>Bacillota</taxon>
        <taxon>Bacilli</taxon>
        <taxon>Bacillales</taxon>
        <taxon>Thermoactinomycetaceae</taxon>
        <taxon>Thermoactinomyces</taxon>
    </lineage>
</organism>
<dbReference type="Gene3D" id="1.10.1660.10">
    <property type="match status" value="1"/>
</dbReference>
<dbReference type="Proteomes" id="UP000633619">
    <property type="component" value="Unassembled WGS sequence"/>
</dbReference>
<keyword evidence="2" id="KW-0175">Coiled coil</keyword>
<evidence type="ECO:0000313" key="4">
    <source>
        <dbReference type="EMBL" id="MBH8595215.1"/>
    </source>
</evidence>
<dbReference type="PROSITE" id="PS50937">
    <property type="entry name" value="HTH_MERR_2"/>
    <property type="match status" value="1"/>
</dbReference>
<evidence type="ECO:0000313" key="5">
    <source>
        <dbReference type="Proteomes" id="UP000633619"/>
    </source>
</evidence>
<gene>
    <name evidence="4" type="ORF">I8U20_07715</name>
</gene>
<sequence length="245" mass="28986">MSYTVQEVAKLSGVTVKTLHHYHKIGLLMPKRVDDNGYRYYGDQELKRLQQILFYRELDFPLKKIKDLLDQQTDRLSCLLEQHSLLKEKERRLVGILRTLEETIRHEKEEIPMRKDKMFSGLNETEWKEAMKEQNEYLQKNYGYEIDSSEIHADTMNEKANEAIEFMSFMASALRNGISVNDKRVRDAVEKHIRFLQKDMDMDAKGFLAQARFFIMDDFHRKQMEAQQTGLSYYLFCAAENYASG</sequence>
<keyword evidence="5" id="KW-1185">Reference proteome</keyword>
<feature type="domain" description="HTH merR-type" evidence="3">
    <location>
        <begin position="1"/>
        <end position="71"/>
    </location>
</feature>
<dbReference type="SMART" id="SM00422">
    <property type="entry name" value="HTH_MERR"/>
    <property type="match status" value="1"/>
</dbReference>
<proteinExistence type="predicted"/>
<dbReference type="PRINTS" id="PR00040">
    <property type="entry name" value="HTHMERR"/>
</dbReference>
<comment type="caution">
    <text evidence="4">The sequence shown here is derived from an EMBL/GenBank/DDBJ whole genome shotgun (WGS) entry which is preliminary data.</text>
</comment>
<dbReference type="GO" id="GO:0003700">
    <property type="term" value="F:DNA-binding transcription factor activity"/>
    <property type="evidence" value="ECO:0007669"/>
    <property type="project" value="InterPro"/>
</dbReference>